<reference evidence="1 2" key="1">
    <citation type="journal article" date="2015" name="Int. Biodeterior. Biodegradation">
        <title>Physiological and genetic screening methods for the isolation of methyl tert-butyl ether-degrading bacteria for bioremediation purposes.</title>
        <authorList>
            <person name="Guisado I.M."/>
            <person name="Purswani J."/>
            <person name="Gonzalez Lopez J."/>
            <person name="Pozo C."/>
        </authorList>
    </citation>
    <scope>NUCLEOTIDE SEQUENCE [LARGE SCALE GENOMIC DNA]</scope>
    <source>
        <strain evidence="1 2">SH7</strain>
    </source>
</reference>
<evidence type="ECO:0000313" key="1">
    <source>
        <dbReference type="EMBL" id="KTD85045.1"/>
    </source>
</evidence>
<accession>A0A0W1AUT5</accession>
<dbReference type="RefSeq" id="WP_060625192.1">
    <property type="nucleotide sequence ID" value="NZ_LCZJ02000031.1"/>
</dbReference>
<dbReference type="Proteomes" id="UP000054709">
    <property type="component" value="Unassembled WGS sequence"/>
</dbReference>
<organism evidence="1 2">
    <name type="scientific">Paenibacillus etheri</name>
    <dbReference type="NCBI Taxonomy" id="1306852"/>
    <lineage>
        <taxon>Bacteria</taxon>
        <taxon>Bacillati</taxon>
        <taxon>Bacillota</taxon>
        <taxon>Bacilli</taxon>
        <taxon>Bacillales</taxon>
        <taxon>Paenibacillaceae</taxon>
        <taxon>Paenibacillus</taxon>
    </lineage>
</organism>
<gene>
    <name evidence="1" type="ORF">UQ64_22655</name>
</gene>
<dbReference type="EMBL" id="LCZJ02000031">
    <property type="protein sequence ID" value="KTD85045.1"/>
    <property type="molecule type" value="Genomic_DNA"/>
</dbReference>
<proteinExistence type="predicted"/>
<comment type="caution">
    <text evidence="1">The sequence shown here is derived from an EMBL/GenBank/DDBJ whole genome shotgun (WGS) entry which is preliminary data.</text>
</comment>
<keyword evidence="2" id="KW-1185">Reference proteome</keyword>
<evidence type="ECO:0000313" key="2">
    <source>
        <dbReference type="Proteomes" id="UP000054709"/>
    </source>
</evidence>
<name>A0A0W1AUT5_9BACL</name>
<protein>
    <submittedName>
        <fullName evidence="1">Uncharacterized protein</fullName>
    </submittedName>
</protein>
<dbReference type="OrthoDB" id="2646993at2"/>
<sequence length="59" mass="6680">MSTKVSNGDRFGKEQIVNSSLFTAKEKDVLNVILQDDKNYTIEEAKQSMGLFINKEVLN</sequence>
<dbReference type="AlphaFoldDB" id="A0A0W1AUT5"/>